<gene>
    <name evidence="9" type="ORF">SAMN04488038_108203</name>
</gene>
<accession>A0A1H9HJJ2</accession>
<keyword evidence="9" id="KW-0969">Cilium</keyword>
<dbReference type="GO" id="GO:0015031">
    <property type="term" value="P:protein transport"/>
    <property type="evidence" value="ECO:0007669"/>
    <property type="project" value="UniProtKB-KW"/>
</dbReference>
<keyword evidence="10" id="KW-1185">Reference proteome</keyword>
<keyword evidence="9" id="KW-0966">Cell projection</keyword>
<feature type="domain" description="Flagellar assembly protein FliH/Type III secretion system HrpE" evidence="8">
    <location>
        <begin position="67"/>
        <end position="193"/>
    </location>
</feature>
<protein>
    <recommendedName>
        <fullName evidence="3">Flagellar assembly protein FliH</fullName>
    </recommendedName>
</protein>
<dbReference type="PANTHER" id="PTHR34982:SF1">
    <property type="entry name" value="FLAGELLAR ASSEMBLY PROTEIN FLIH"/>
    <property type="match status" value="1"/>
</dbReference>
<sequence>MNDTAGPEVELLSDPQAQLRRWQVPDFGSPSEPLTAQQIDDIERAAYDEGHQRGYDDGYRAGQALVQQQAQRLRGLLEHLSRPLQHLDDEVEQLLSDLACGVARRILDAELELKPERVLELLRSAMSALPEDLRELRLDVSPQDAELVRAQLQPPPECKRLRVHEDAQLAPGDCRLHTENIYVDARLDARVTQLRQGLHEARR</sequence>
<keyword evidence="9" id="KW-0282">Flagellum</keyword>
<dbReference type="GO" id="GO:0044781">
    <property type="term" value="P:bacterial-type flagellum organization"/>
    <property type="evidence" value="ECO:0007669"/>
    <property type="project" value="UniProtKB-KW"/>
</dbReference>
<evidence type="ECO:0000313" key="9">
    <source>
        <dbReference type="EMBL" id="SEQ62510.1"/>
    </source>
</evidence>
<dbReference type="InterPro" id="IPR018035">
    <property type="entry name" value="Flagellar_FliH/T3SS_HrpE"/>
</dbReference>
<evidence type="ECO:0000256" key="6">
    <source>
        <dbReference type="ARBA" id="ARBA00022927"/>
    </source>
</evidence>
<dbReference type="Proteomes" id="UP000199233">
    <property type="component" value="Unassembled WGS sequence"/>
</dbReference>
<evidence type="ECO:0000256" key="7">
    <source>
        <dbReference type="ARBA" id="ARBA00023225"/>
    </source>
</evidence>
<evidence type="ECO:0000256" key="1">
    <source>
        <dbReference type="ARBA" id="ARBA00003041"/>
    </source>
</evidence>
<evidence type="ECO:0000256" key="3">
    <source>
        <dbReference type="ARBA" id="ARBA00016507"/>
    </source>
</evidence>
<comment type="function">
    <text evidence="1">Needed for flagellar regrowth and assembly.</text>
</comment>
<proteinExistence type="inferred from homology"/>
<dbReference type="OrthoDB" id="6023037at2"/>
<keyword evidence="7" id="KW-1006">Bacterial flagellum protein export</keyword>
<dbReference type="Pfam" id="PF02108">
    <property type="entry name" value="FliH"/>
    <property type="match status" value="1"/>
</dbReference>
<dbReference type="InterPro" id="IPR051472">
    <property type="entry name" value="T3SS_Stator/FliH"/>
</dbReference>
<evidence type="ECO:0000313" key="10">
    <source>
        <dbReference type="Proteomes" id="UP000199233"/>
    </source>
</evidence>
<dbReference type="AlphaFoldDB" id="A0A1H9HJJ2"/>
<evidence type="ECO:0000256" key="4">
    <source>
        <dbReference type="ARBA" id="ARBA00022448"/>
    </source>
</evidence>
<dbReference type="PANTHER" id="PTHR34982">
    <property type="entry name" value="YOP PROTEINS TRANSLOCATION PROTEIN L"/>
    <property type="match status" value="1"/>
</dbReference>
<evidence type="ECO:0000256" key="2">
    <source>
        <dbReference type="ARBA" id="ARBA00006602"/>
    </source>
</evidence>
<dbReference type="STRING" id="489703.SAMN04488038_108203"/>
<organism evidence="9 10">
    <name type="scientific">Solimonas aquatica</name>
    <dbReference type="NCBI Taxonomy" id="489703"/>
    <lineage>
        <taxon>Bacteria</taxon>
        <taxon>Pseudomonadati</taxon>
        <taxon>Pseudomonadota</taxon>
        <taxon>Gammaproteobacteria</taxon>
        <taxon>Nevskiales</taxon>
        <taxon>Nevskiaceae</taxon>
        <taxon>Solimonas</taxon>
    </lineage>
</organism>
<dbReference type="RefSeq" id="WP_093286187.1">
    <property type="nucleotide sequence ID" value="NZ_FOFS01000008.1"/>
</dbReference>
<keyword evidence="6" id="KW-0653">Protein transport</keyword>
<keyword evidence="5" id="KW-1005">Bacterial flagellum biogenesis</keyword>
<keyword evidence="4" id="KW-0813">Transport</keyword>
<name>A0A1H9HJJ2_9GAMM</name>
<comment type="similarity">
    <text evidence="2">Belongs to the FliH family.</text>
</comment>
<dbReference type="EMBL" id="FOFS01000008">
    <property type="protein sequence ID" value="SEQ62510.1"/>
    <property type="molecule type" value="Genomic_DNA"/>
</dbReference>
<evidence type="ECO:0000256" key="5">
    <source>
        <dbReference type="ARBA" id="ARBA00022795"/>
    </source>
</evidence>
<reference evidence="9 10" key="1">
    <citation type="submission" date="2016-10" db="EMBL/GenBank/DDBJ databases">
        <authorList>
            <person name="de Groot N.N."/>
        </authorList>
    </citation>
    <scope>NUCLEOTIDE SEQUENCE [LARGE SCALE GENOMIC DNA]</scope>
    <source>
        <strain evidence="9 10">DSM 25927</strain>
    </source>
</reference>
<dbReference type="GO" id="GO:0005829">
    <property type="term" value="C:cytosol"/>
    <property type="evidence" value="ECO:0007669"/>
    <property type="project" value="TreeGrafter"/>
</dbReference>
<evidence type="ECO:0000259" key="8">
    <source>
        <dbReference type="Pfam" id="PF02108"/>
    </source>
</evidence>